<dbReference type="Gene3D" id="2.30.110.10">
    <property type="entry name" value="Electron Transport, Fmn-binding Protein, Chain A"/>
    <property type="match status" value="1"/>
</dbReference>
<dbReference type="Pfam" id="PF12900">
    <property type="entry name" value="Pyridox_ox_2"/>
    <property type="match status" value="1"/>
</dbReference>
<dbReference type="KEGG" id="nsr:NS506_03713"/>
<dbReference type="AlphaFoldDB" id="A0ABC8AUR0"/>
<organism evidence="1 2">
    <name type="scientific">Nocardia seriolae</name>
    <dbReference type="NCBI Taxonomy" id="37332"/>
    <lineage>
        <taxon>Bacteria</taxon>
        <taxon>Bacillati</taxon>
        <taxon>Actinomycetota</taxon>
        <taxon>Actinomycetes</taxon>
        <taxon>Mycobacteriales</taxon>
        <taxon>Nocardiaceae</taxon>
        <taxon>Nocardia</taxon>
    </lineage>
</organism>
<dbReference type="InterPro" id="IPR012349">
    <property type="entry name" value="Split_barrel_FMN-bd"/>
</dbReference>
<protein>
    <recommendedName>
        <fullName evidence="3">Pyridoxamine 5'-phosphate oxidase family protein</fullName>
    </recommendedName>
</protein>
<dbReference type="InterPro" id="IPR024747">
    <property type="entry name" value="Pyridox_Oxase-rel"/>
</dbReference>
<reference evidence="1 2" key="1">
    <citation type="submission" date="2016-10" db="EMBL/GenBank/DDBJ databases">
        <title>Genome sequence of Nocardia seriolae strain EM150506, isolated from Anguila japonica.</title>
        <authorList>
            <person name="Han H.-J."/>
        </authorList>
    </citation>
    <scope>NUCLEOTIDE SEQUENCE [LARGE SCALE GENOMIC DNA]</scope>
    <source>
        <strain evidence="1 2">EM150506</strain>
    </source>
</reference>
<dbReference type="SUPFAM" id="SSF50475">
    <property type="entry name" value="FMN-binding split barrel"/>
    <property type="match status" value="1"/>
</dbReference>
<gene>
    <name evidence="1" type="ORF">NS506_03713</name>
</gene>
<dbReference type="RefSeq" id="WP_071344809.1">
    <property type="nucleotide sequence ID" value="NZ_CP017839.1"/>
</dbReference>
<proteinExistence type="predicted"/>
<name>A0ABC8AUR0_9NOCA</name>
<evidence type="ECO:0000313" key="2">
    <source>
        <dbReference type="Proteomes" id="UP000180166"/>
    </source>
</evidence>
<dbReference type="EMBL" id="CP017839">
    <property type="protein sequence ID" value="APA97762.1"/>
    <property type="molecule type" value="Genomic_DNA"/>
</dbReference>
<sequence>MPHTGLRVRELSAEQSLRLLATIGFGRIVFSRYALPIIYPVNHLLDAGALFIYTKPGATMSGDRQVVAYQADTLDHHTQLGWCVIMTGTAQEITDQRQLDDYRARLRIAAPFDNRRVIRVHPDSVVGLEYLPSQAHPTPHI</sequence>
<accession>A0ABC8AUR0</accession>
<evidence type="ECO:0008006" key="3">
    <source>
        <dbReference type="Google" id="ProtNLM"/>
    </source>
</evidence>
<dbReference type="Proteomes" id="UP000180166">
    <property type="component" value="Chromosome"/>
</dbReference>
<evidence type="ECO:0000313" key="1">
    <source>
        <dbReference type="EMBL" id="APA97762.1"/>
    </source>
</evidence>